<dbReference type="EC" id="3.4.-.-" evidence="7"/>
<proteinExistence type="inferred from homology"/>
<dbReference type="AlphaFoldDB" id="A0A6H2HAA6"/>
<evidence type="ECO:0000313" key="8">
    <source>
        <dbReference type="Proteomes" id="UP000502041"/>
    </source>
</evidence>
<evidence type="ECO:0000256" key="3">
    <source>
        <dbReference type="ARBA" id="ARBA00022801"/>
    </source>
</evidence>
<keyword evidence="4" id="KW-0788">Thiol protease</keyword>
<evidence type="ECO:0000256" key="2">
    <source>
        <dbReference type="ARBA" id="ARBA00022670"/>
    </source>
</evidence>
<dbReference type="InterPro" id="IPR038765">
    <property type="entry name" value="Papain-like_cys_pep_sf"/>
</dbReference>
<comment type="similarity">
    <text evidence="1">Belongs to the peptidase C40 family.</text>
</comment>
<keyword evidence="5" id="KW-0732">Signal</keyword>
<feature type="domain" description="NlpC/P60" evidence="6">
    <location>
        <begin position="51"/>
        <end position="175"/>
    </location>
</feature>
<name>A0A6H2HAA6_9BURK</name>
<evidence type="ECO:0000259" key="6">
    <source>
        <dbReference type="PROSITE" id="PS51935"/>
    </source>
</evidence>
<dbReference type="KEGG" id="pvac:HC248_02043"/>
<dbReference type="EMBL" id="CP051461">
    <property type="protein sequence ID" value="QJC56733.1"/>
    <property type="molecule type" value="Genomic_DNA"/>
</dbReference>
<dbReference type="InterPro" id="IPR051202">
    <property type="entry name" value="Peptidase_C40"/>
</dbReference>
<accession>A0A6H2HAA6</accession>
<feature type="chain" id="PRO_5026048846" evidence="5">
    <location>
        <begin position="22"/>
        <end position="229"/>
    </location>
</feature>
<keyword evidence="3 7" id="KW-0378">Hydrolase</keyword>
<keyword evidence="8" id="KW-1185">Reference proteome</keyword>
<dbReference type="PROSITE" id="PS51935">
    <property type="entry name" value="NLPC_P60"/>
    <property type="match status" value="1"/>
</dbReference>
<feature type="signal peptide" evidence="5">
    <location>
        <begin position="1"/>
        <end position="21"/>
    </location>
</feature>
<keyword evidence="2" id="KW-0645">Protease</keyword>
<dbReference type="Pfam" id="PF00877">
    <property type="entry name" value="NLPC_P60"/>
    <property type="match status" value="1"/>
</dbReference>
<evidence type="ECO:0000256" key="4">
    <source>
        <dbReference type="ARBA" id="ARBA00022807"/>
    </source>
</evidence>
<evidence type="ECO:0000256" key="5">
    <source>
        <dbReference type="SAM" id="SignalP"/>
    </source>
</evidence>
<dbReference type="Proteomes" id="UP000502041">
    <property type="component" value="Chromosome"/>
</dbReference>
<dbReference type="RefSeq" id="WP_168922351.1">
    <property type="nucleotide sequence ID" value="NZ_CP051461.1"/>
</dbReference>
<dbReference type="SUPFAM" id="SSF54001">
    <property type="entry name" value="Cysteine proteinases"/>
    <property type="match status" value="1"/>
</dbReference>
<evidence type="ECO:0000313" key="7">
    <source>
        <dbReference type="EMBL" id="QJC56733.1"/>
    </source>
</evidence>
<sequence>MPKKVTAILLTALLLSTSVYALPVVASEEYDKAANDKGLLTQISQVGQNVGKQATQLVANAIDLLGVPYRRGGNSAETGFDCSGFVRAIYEQSIGLILPRRAEQQAAATQNIEKSDLQPGDLVFFNTMRRAFSHVGIYIGDGKFIHAPRPGAEVRVESMSIAYWRGRFDGARRVLSESLDDGATNSADKSDRPEKPALAASALAALKAYRLQLQAQMPQATPASIHLKN</sequence>
<gene>
    <name evidence="7" type="primary">mepH_2</name>
    <name evidence="7" type="ORF">HC248_02043</name>
</gene>
<dbReference type="InterPro" id="IPR000064">
    <property type="entry name" value="NLP_P60_dom"/>
</dbReference>
<reference evidence="7 8" key="1">
    <citation type="submission" date="2020-04" db="EMBL/GenBank/DDBJ databases">
        <title>Complete genome of a Psychrophilic, Marine, Gas Vacuolate Bacterium Polaromonas vacuolata KCTC 22033T.</title>
        <authorList>
            <person name="Hwang K."/>
            <person name="Kim K.M."/>
        </authorList>
    </citation>
    <scope>NUCLEOTIDE SEQUENCE [LARGE SCALE GENOMIC DNA]</scope>
    <source>
        <strain evidence="7 8">KCTC 22033</strain>
    </source>
</reference>
<dbReference type="PANTHER" id="PTHR47053:SF1">
    <property type="entry name" value="MUREIN DD-ENDOPEPTIDASE MEPH-RELATED"/>
    <property type="match status" value="1"/>
</dbReference>
<dbReference type="PANTHER" id="PTHR47053">
    <property type="entry name" value="MUREIN DD-ENDOPEPTIDASE MEPH-RELATED"/>
    <property type="match status" value="1"/>
</dbReference>
<organism evidence="7 8">
    <name type="scientific">Polaromonas vacuolata</name>
    <dbReference type="NCBI Taxonomy" id="37448"/>
    <lineage>
        <taxon>Bacteria</taxon>
        <taxon>Pseudomonadati</taxon>
        <taxon>Pseudomonadota</taxon>
        <taxon>Betaproteobacteria</taxon>
        <taxon>Burkholderiales</taxon>
        <taxon>Comamonadaceae</taxon>
        <taxon>Polaromonas</taxon>
    </lineage>
</organism>
<dbReference type="GO" id="GO:0006508">
    <property type="term" value="P:proteolysis"/>
    <property type="evidence" value="ECO:0007669"/>
    <property type="project" value="UniProtKB-KW"/>
</dbReference>
<dbReference type="Gene3D" id="3.90.1720.10">
    <property type="entry name" value="endopeptidase domain like (from Nostoc punctiforme)"/>
    <property type="match status" value="1"/>
</dbReference>
<protein>
    <submittedName>
        <fullName evidence="7">Murein DD-endopeptidase MepH</fullName>
        <ecNumber evidence="7">3.4.-.-</ecNumber>
    </submittedName>
</protein>
<evidence type="ECO:0000256" key="1">
    <source>
        <dbReference type="ARBA" id="ARBA00007074"/>
    </source>
</evidence>
<dbReference type="GO" id="GO:0008234">
    <property type="term" value="F:cysteine-type peptidase activity"/>
    <property type="evidence" value="ECO:0007669"/>
    <property type="project" value="UniProtKB-KW"/>
</dbReference>